<feature type="zinc finger region" description="C3H1-type" evidence="11">
    <location>
        <begin position="141"/>
        <end position="168"/>
    </location>
</feature>
<dbReference type="Pfam" id="PF00098">
    <property type="entry name" value="zf-CCHC"/>
    <property type="match status" value="1"/>
</dbReference>
<keyword evidence="9 12" id="KW-0539">Nucleus</keyword>
<evidence type="ECO:0000256" key="9">
    <source>
        <dbReference type="ARBA" id="ARBA00023242"/>
    </source>
</evidence>
<reference evidence="16" key="1">
    <citation type="submission" date="2014-08" db="EMBL/GenBank/DDBJ databases">
        <authorList>
            <person name="Sharma Rahul"/>
            <person name="Thines Marco"/>
        </authorList>
    </citation>
    <scope>NUCLEOTIDE SEQUENCE</scope>
</reference>
<evidence type="ECO:0000256" key="10">
    <source>
        <dbReference type="ARBA" id="ARBA00024826"/>
    </source>
</evidence>
<keyword evidence="4 11" id="KW-0479">Metal-binding</keyword>
<evidence type="ECO:0000256" key="5">
    <source>
        <dbReference type="ARBA" id="ARBA00022737"/>
    </source>
</evidence>
<dbReference type="Pfam" id="PF18345">
    <property type="entry name" value="zf_CCCH_4"/>
    <property type="match status" value="1"/>
</dbReference>
<dbReference type="SMART" id="SM00356">
    <property type="entry name" value="ZnF_C3H1"/>
    <property type="match status" value="4"/>
</dbReference>
<evidence type="ECO:0000256" key="2">
    <source>
        <dbReference type="ARBA" id="ARBA00008907"/>
    </source>
</evidence>
<evidence type="ECO:0000259" key="14">
    <source>
        <dbReference type="PROSITE" id="PS50103"/>
    </source>
</evidence>
<dbReference type="InterPro" id="IPR001878">
    <property type="entry name" value="Znf_CCHC"/>
</dbReference>
<proteinExistence type="inferred from homology"/>
<feature type="zinc finger region" description="C3H1-type" evidence="11">
    <location>
        <begin position="114"/>
        <end position="140"/>
    </location>
</feature>
<dbReference type="InterPro" id="IPR000571">
    <property type="entry name" value="Znf_CCCH"/>
</dbReference>
<dbReference type="GO" id="GO:0031124">
    <property type="term" value="P:mRNA 3'-end processing"/>
    <property type="evidence" value="ECO:0007669"/>
    <property type="project" value="UniProtKB-UniRule"/>
</dbReference>
<dbReference type="PANTHER" id="PTHR23102">
    <property type="entry name" value="CLEAVAGE AND POLYADENYLATION SPECIFICITY FACTOR SUBUNIT 4-RELATED"/>
    <property type="match status" value="1"/>
</dbReference>
<dbReference type="InterPro" id="IPR045348">
    <property type="entry name" value="CPSF4/Yth1"/>
</dbReference>
<keyword evidence="5 12" id="KW-0677">Repeat</keyword>
<keyword evidence="8 12" id="KW-0694">RNA-binding</keyword>
<feature type="domain" description="C3H1-type" evidence="14">
    <location>
        <begin position="114"/>
        <end position="140"/>
    </location>
</feature>
<accession>A0A0F7SEY0</accession>
<name>A0A0F7SEY0_PHARH</name>
<protein>
    <recommendedName>
        <fullName evidence="12">mRNA 3'-end-processing protein</fullName>
    </recommendedName>
</protein>
<comment type="similarity">
    <text evidence="2 12">Belongs to the CPSF4/YTH1 family.</text>
</comment>
<feature type="domain" description="CCHC-type" evidence="15">
    <location>
        <begin position="271"/>
        <end position="286"/>
    </location>
</feature>
<evidence type="ECO:0000256" key="4">
    <source>
        <dbReference type="ARBA" id="ARBA00022723"/>
    </source>
</evidence>
<sequence>MGSTVLPLHARDRIKPDFHQVNLHIESFIKNDLQIKLDTDDQICRLSLTPTGCPLGPQLCPLRHTQPSPLNFVPPPPVPVHPRDRERLNTVCKHWLRGLCKKGDQCEFLHEYNLQKMPECYWLSKYGYCSAGDECLYYHPKVKKRICMDYDRGFCFLGPACPRRHIPRRLCPLYVAGFCPLGPKCTEGAHPKLTLPPVEAYRPPTPPVEKSPGPPPPGYGRYAEWEPGSMTGMGGGGGFHRGGWNNGGEGGSGGGGGGGGGGRLDLSTILCYKCGQHGHFANQCPNRNVPGNRGGQDRTY</sequence>
<dbReference type="Gene3D" id="4.10.60.10">
    <property type="entry name" value="Zinc finger, CCHC-type"/>
    <property type="match status" value="1"/>
</dbReference>
<feature type="domain" description="C3H1-type" evidence="14">
    <location>
        <begin position="141"/>
        <end position="168"/>
    </location>
</feature>
<comment type="subcellular location">
    <subcellularLocation>
        <location evidence="1 12">Nucleus</location>
    </subcellularLocation>
</comment>
<dbReference type="EMBL" id="LN483167">
    <property type="protein sequence ID" value="CDZ97191.1"/>
    <property type="molecule type" value="Genomic_DNA"/>
</dbReference>
<evidence type="ECO:0000256" key="8">
    <source>
        <dbReference type="ARBA" id="ARBA00022884"/>
    </source>
</evidence>
<evidence type="ECO:0000259" key="15">
    <source>
        <dbReference type="PROSITE" id="PS50158"/>
    </source>
</evidence>
<evidence type="ECO:0000256" key="6">
    <source>
        <dbReference type="ARBA" id="ARBA00022771"/>
    </source>
</evidence>
<dbReference type="GO" id="GO:0005634">
    <property type="term" value="C:nucleus"/>
    <property type="evidence" value="ECO:0007669"/>
    <property type="project" value="UniProtKB-SubCell"/>
</dbReference>
<dbReference type="SUPFAM" id="SSF57756">
    <property type="entry name" value="Retrovirus zinc finger-like domains"/>
    <property type="match status" value="1"/>
</dbReference>
<organism evidence="16">
    <name type="scientific">Phaffia rhodozyma</name>
    <name type="common">Yeast</name>
    <name type="synonym">Xanthophyllomyces dendrorhous</name>
    <dbReference type="NCBI Taxonomy" id="264483"/>
    <lineage>
        <taxon>Eukaryota</taxon>
        <taxon>Fungi</taxon>
        <taxon>Dikarya</taxon>
        <taxon>Basidiomycota</taxon>
        <taxon>Agaricomycotina</taxon>
        <taxon>Tremellomycetes</taxon>
        <taxon>Cystofilobasidiales</taxon>
        <taxon>Mrakiaceae</taxon>
        <taxon>Phaffia</taxon>
    </lineage>
</organism>
<evidence type="ECO:0000256" key="1">
    <source>
        <dbReference type="ARBA" id="ARBA00004123"/>
    </source>
</evidence>
<keyword evidence="3 12" id="KW-0507">mRNA processing</keyword>
<evidence type="ECO:0000256" key="11">
    <source>
        <dbReference type="PROSITE-ProRule" id="PRU00723"/>
    </source>
</evidence>
<feature type="domain" description="C3H1-type" evidence="14">
    <location>
        <begin position="170"/>
        <end position="193"/>
    </location>
</feature>
<feature type="region of interest" description="Disordered" evidence="13">
    <location>
        <begin position="201"/>
        <end position="221"/>
    </location>
</feature>
<evidence type="ECO:0000313" key="16">
    <source>
        <dbReference type="EMBL" id="CDZ97191.1"/>
    </source>
</evidence>
<comment type="function">
    <text evidence="10 12">Component of the cleavage factor I (CF I) involved in pre-mRNA 3'-end processing.</text>
</comment>
<evidence type="ECO:0000256" key="13">
    <source>
        <dbReference type="SAM" id="MobiDB-lite"/>
    </source>
</evidence>
<dbReference type="GO" id="GO:0003723">
    <property type="term" value="F:RNA binding"/>
    <property type="evidence" value="ECO:0007669"/>
    <property type="project" value="UniProtKB-UniRule"/>
</dbReference>
<evidence type="ECO:0000256" key="3">
    <source>
        <dbReference type="ARBA" id="ARBA00022664"/>
    </source>
</evidence>
<dbReference type="InterPro" id="IPR036875">
    <property type="entry name" value="Znf_CCHC_sf"/>
</dbReference>
<dbReference type="Gene3D" id="4.10.1000.10">
    <property type="entry name" value="Zinc finger, CCCH-type"/>
    <property type="match status" value="1"/>
</dbReference>
<dbReference type="PROSITE" id="PS50103">
    <property type="entry name" value="ZF_C3H1"/>
    <property type="match status" value="4"/>
</dbReference>
<feature type="domain" description="C3H1-type" evidence="14">
    <location>
        <begin position="86"/>
        <end position="113"/>
    </location>
</feature>
<dbReference type="FunFam" id="4.10.1000.10:FF:000017">
    <property type="entry name" value="Cleavage and polyadenylation specificity factor 30 kDa subunit"/>
    <property type="match status" value="1"/>
</dbReference>
<feature type="zinc finger region" description="C3H1-type" evidence="11">
    <location>
        <begin position="170"/>
        <end position="193"/>
    </location>
</feature>
<feature type="compositionally biased region" description="Pro residues" evidence="13">
    <location>
        <begin position="203"/>
        <end position="218"/>
    </location>
</feature>
<evidence type="ECO:0000256" key="7">
    <source>
        <dbReference type="ARBA" id="ARBA00022833"/>
    </source>
</evidence>
<dbReference type="InterPro" id="IPR036855">
    <property type="entry name" value="Znf_CCCH_sf"/>
</dbReference>
<feature type="zinc finger region" description="C3H1-type" evidence="11">
    <location>
        <begin position="86"/>
        <end position="113"/>
    </location>
</feature>
<evidence type="ECO:0000256" key="12">
    <source>
        <dbReference type="RuleBase" id="RU369008"/>
    </source>
</evidence>
<keyword evidence="7 11" id="KW-0862">Zinc</keyword>
<dbReference type="SMART" id="SM00343">
    <property type="entry name" value="ZnF_C2HC"/>
    <property type="match status" value="1"/>
</dbReference>
<dbReference type="AlphaFoldDB" id="A0A0F7SEY0"/>
<dbReference type="SUPFAM" id="SSF90229">
    <property type="entry name" value="CCCH zinc finger"/>
    <property type="match status" value="1"/>
</dbReference>
<keyword evidence="6 11" id="KW-0863">Zinc-finger</keyword>
<dbReference type="PANTHER" id="PTHR23102:SF24">
    <property type="entry name" value="CLEAVAGE AND POLYADENYLATION SPECIFICITY FACTOR SUBUNIT 4"/>
    <property type="match status" value="1"/>
</dbReference>
<dbReference type="PROSITE" id="PS50158">
    <property type="entry name" value="ZF_CCHC"/>
    <property type="match status" value="1"/>
</dbReference>
<dbReference type="GO" id="GO:0008270">
    <property type="term" value="F:zinc ion binding"/>
    <property type="evidence" value="ECO:0007669"/>
    <property type="project" value="UniProtKB-KW"/>
</dbReference>